<organism evidence="1 2">
    <name type="scientific">Eubacterium barkeri</name>
    <name type="common">Clostridium barkeri</name>
    <dbReference type="NCBI Taxonomy" id="1528"/>
    <lineage>
        <taxon>Bacteria</taxon>
        <taxon>Bacillati</taxon>
        <taxon>Bacillota</taxon>
        <taxon>Clostridia</taxon>
        <taxon>Eubacteriales</taxon>
        <taxon>Eubacteriaceae</taxon>
        <taxon>Eubacterium</taxon>
    </lineage>
</organism>
<proteinExistence type="predicted"/>
<dbReference type="Pfam" id="PF12953">
    <property type="entry name" value="DUF3842"/>
    <property type="match status" value="1"/>
</dbReference>
<dbReference type="EMBL" id="FNOU01000007">
    <property type="protein sequence ID" value="SDX77591.1"/>
    <property type="molecule type" value="Genomic_DNA"/>
</dbReference>
<evidence type="ECO:0008006" key="3">
    <source>
        <dbReference type="Google" id="ProtNLM"/>
    </source>
</evidence>
<gene>
    <name evidence="1" type="ORF">SAMN04488579_10748</name>
</gene>
<accession>A0A1H3EFW2</accession>
<dbReference type="InterPro" id="IPR024208">
    <property type="entry name" value="DUF3842"/>
</dbReference>
<dbReference type="Proteomes" id="UP000199652">
    <property type="component" value="Unassembled WGS sequence"/>
</dbReference>
<dbReference type="STRING" id="1528.SAMN04488579_10748"/>
<keyword evidence="2" id="KW-1185">Reference proteome</keyword>
<name>A0A1H3EFW2_EUBBA</name>
<protein>
    <recommendedName>
        <fullName evidence="3">DUF3842 family protein</fullName>
    </recommendedName>
</protein>
<dbReference type="RefSeq" id="WP_340148130.1">
    <property type="nucleotide sequence ID" value="NZ_FNOU01000007.1"/>
</dbReference>
<evidence type="ECO:0000313" key="2">
    <source>
        <dbReference type="Proteomes" id="UP000199652"/>
    </source>
</evidence>
<dbReference type="AlphaFoldDB" id="A0A1H3EFW2"/>
<reference evidence="2" key="1">
    <citation type="submission" date="2016-10" db="EMBL/GenBank/DDBJ databases">
        <authorList>
            <person name="Varghese N."/>
            <person name="Submissions S."/>
        </authorList>
    </citation>
    <scope>NUCLEOTIDE SEQUENCE [LARGE SCALE GENOMIC DNA]</scope>
    <source>
        <strain evidence="2">VPI 5359</strain>
    </source>
</reference>
<evidence type="ECO:0000313" key="1">
    <source>
        <dbReference type="EMBL" id="SDX77591.1"/>
    </source>
</evidence>
<sequence length="145" mass="15090">MREMVITVLDGMGGGIGARIVEILKEELPAEVMVYGLGTNSLATAAMLKKGANRGATGENAIAYNVARADVVVGAISMMIPNGMMGEVTTPMVEAIAASNAIKILIPILPEGTAIVALEKKPLLLQIREAADLIKMKLESGGCLK</sequence>